<evidence type="ECO:0000256" key="1">
    <source>
        <dbReference type="SAM" id="SignalP"/>
    </source>
</evidence>
<name>A0A840KB04_9FLAO</name>
<feature type="chain" id="PRO_5032996856" description="VCBS repeat protein" evidence="1">
    <location>
        <begin position="19"/>
        <end position="169"/>
    </location>
</feature>
<dbReference type="Proteomes" id="UP000592180">
    <property type="component" value="Unassembled WGS sequence"/>
</dbReference>
<dbReference type="RefSeq" id="WP_184183787.1">
    <property type="nucleotide sequence ID" value="NZ_JACHLE010000001.1"/>
</dbReference>
<evidence type="ECO:0000313" key="2">
    <source>
        <dbReference type="EMBL" id="MBB4805177.1"/>
    </source>
</evidence>
<keyword evidence="3" id="KW-1185">Reference proteome</keyword>
<reference evidence="2 3" key="1">
    <citation type="submission" date="2020-08" db="EMBL/GenBank/DDBJ databases">
        <title>Functional genomics of gut bacteria from endangered species of beetles.</title>
        <authorList>
            <person name="Carlos-Shanley C."/>
        </authorList>
    </citation>
    <scope>NUCLEOTIDE SEQUENCE [LARGE SCALE GENOMIC DNA]</scope>
    <source>
        <strain evidence="2 3">S00151</strain>
    </source>
</reference>
<accession>A0A840KB04</accession>
<comment type="caution">
    <text evidence="2">The sequence shown here is derived from an EMBL/GenBank/DDBJ whole genome shotgun (WGS) entry which is preliminary data.</text>
</comment>
<organism evidence="2 3">
    <name type="scientific">Chryseobacterium defluvii</name>
    <dbReference type="NCBI Taxonomy" id="160396"/>
    <lineage>
        <taxon>Bacteria</taxon>
        <taxon>Pseudomonadati</taxon>
        <taxon>Bacteroidota</taxon>
        <taxon>Flavobacteriia</taxon>
        <taxon>Flavobacteriales</taxon>
        <taxon>Weeksellaceae</taxon>
        <taxon>Chryseobacterium group</taxon>
        <taxon>Chryseobacterium</taxon>
    </lineage>
</organism>
<dbReference type="EMBL" id="JACHLE010000001">
    <property type="protein sequence ID" value="MBB4805177.1"/>
    <property type="molecule type" value="Genomic_DNA"/>
</dbReference>
<keyword evidence="1" id="KW-0732">Signal</keyword>
<sequence>MRKIIVMVFISCSAFLPAQTFGKDGVLGDYDGNGKKEYAYTKENGCNDECDGKCETIIYFSDKKIKPITITQSKNGSVYNLKDLNNDGKDELGFYPDWCTSCWHSFYTFTLVKNNWQPFIGAIPTHCIQWEDGKFPIRKGPKKKGNVIITSSQWKDDDIKIISRSVKVF</sequence>
<dbReference type="AlphaFoldDB" id="A0A840KB04"/>
<gene>
    <name evidence="2" type="ORF">HNP38_000449</name>
</gene>
<proteinExistence type="predicted"/>
<evidence type="ECO:0000313" key="3">
    <source>
        <dbReference type="Proteomes" id="UP000592180"/>
    </source>
</evidence>
<evidence type="ECO:0008006" key="4">
    <source>
        <dbReference type="Google" id="ProtNLM"/>
    </source>
</evidence>
<feature type="signal peptide" evidence="1">
    <location>
        <begin position="1"/>
        <end position="18"/>
    </location>
</feature>
<protein>
    <recommendedName>
        <fullName evidence="4">VCBS repeat protein</fullName>
    </recommendedName>
</protein>